<dbReference type="AlphaFoldDB" id="A0A928Z617"/>
<gene>
    <name evidence="1" type="ORF">IQ235_03685</name>
</gene>
<name>A0A928Z617_9CYAN</name>
<accession>A0A928Z617</accession>
<evidence type="ECO:0000313" key="2">
    <source>
        <dbReference type="Proteomes" id="UP000621799"/>
    </source>
</evidence>
<evidence type="ECO:0000313" key="1">
    <source>
        <dbReference type="EMBL" id="MBE9039892.1"/>
    </source>
</evidence>
<comment type="caution">
    <text evidence="1">The sequence shown here is derived from an EMBL/GenBank/DDBJ whole genome shotgun (WGS) entry which is preliminary data.</text>
</comment>
<reference evidence="1" key="1">
    <citation type="submission" date="2020-10" db="EMBL/GenBank/DDBJ databases">
        <authorList>
            <person name="Castelo-Branco R."/>
            <person name="Eusebio N."/>
            <person name="Adriana R."/>
            <person name="Vieira A."/>
            <person name="Brugerolle De Fraissinette N."/>
            <person name="Rezende De Castro R."/>
            <person name="Schneider M.P."/>
            <person name="Vasconcelos V."/>
            <person name="Leao P.N."/>
        </authorList>
    </citation>
    <scope>NUCLEOTIDE SEQUENCE</scope>
    <source>
        <strain evidence="1">LEGE 11467</strain>
    </source>
</reference>
<sequence>MAKVGDAYGYLDTNGNDVIPPQFEEAKSFSQGLAAVKDGGKWGYLDTQGNWAIAPQFEAAGDFSEEGAIVTLPSGKGIIARDGTLQVQITRADVQALLPTSVTVGNVQISPFADGLARVTVELEGGRSDRIGFIDGAGNWAISLQEHPILDFSEGLAAIEIDGKYGYVDKTGQIAIAPQFKKAQPFSEGLAAVEFADKQLWYTWGYIDRSGETEIAPQFYSARSFSESLAGVGSVDRGSGYLDRTGTMVISRDTIPEFREGFPFSEGFARVRIGDWLGYIDRDGNIVIEPQYASAFDVSEGMARVDISGQWVDWLGGYDGTASPIYEARLEGSKWGYIQLPVR</sequence>
<dbReference type="RefSeq" id="WP_264320151.1">
    <property type="nucleotide sequence ID" value="NZ_JADEXN010000040.1"/>
</dbReference>
<protein>
    <submittedName>
        <fullName evidence="1">WG repeat-containing protein</fullName>
    </submittedName>
</protein>
<proteinExistence type="predicted"/>
<keyword evidence="2" id="KW-1185">Reference proteome</keyword>
<dbReference type="PANTHER" id="PTHR37841">
    <property type="entry name" value="GLR2918 PROTEIN"/>
    <property type="match status" value="1"/>
</dbReference>
<dbReference type="Pfam" id="PF14903">
    <property type="entry name" value="WG_beta_rep"/>
    <property type="match status" value="5"/>
</dbReference>
<dbReference type="EMBL" id="JADEXN010000040">
    <property type="protein sequence ID" value="MBE9039892.1"/>
    <property type="molecule type" value="Genomic_DNA"/>
</dbReference>
<dbReference type="SUPFAM" id="SSF69360">
    <property type="entry name" value="Cell wall binding repeat"/>
    <property type="match status" value="2"/>
</dbReference>
<dbReference type="PANTHER" id="PTHR37841:SF1">
    <property type="entry name" value="DUF3298 DOMAIN-CONTAINING PROTEIN"/>
    <property type="match status" value="1"/>
</dbReference>
<organism evidence="1 2">
    <name type="scientific">Zarconia navalis LEGE 11467</name>
    <dbReference type="NCBI Taxonomy" id="1828826"/>
    <lineage>
        <taxon>Bacteria</taxon>
        <taxon>Bacillati</taxon>
        <taxon>Cyanobacteriota</taxon>
        <taxon>Cyanophyceae</taxon>
        <taxon>Oscillatoriophycideae</taxon>
        <taxon>Oscillatoriales</taxon>
        <taxon>Oscillatoriales incertae sedis</taxon>
        <taxon>Zarconia</taxon>
        <taxon>Zarconia navalis</taxon>
    </lineage>
</organism>
<dbReference type="Proteomes" id="UP000621799">
    <property type="component" value="Unassembled WGS sequence"/>
</dbReference>
<dbReference type="InterPro" id="IPR032774">
    <property type="entry name" value="WG_beta_rep"/>
</dbReference>